<evidence type="ECO:0000256" key="1">
    <source>
        <dbReference type="ARBA" id="ARBA00001947"/>
    </source>
</evidence>
<dbReference type="Gene3D" id="3.40.830.10">
    <property type="entry name" value="LigB-like"/>
    <property type="match status" value="1"/>
</dbReference>
<evidence type="ECO:0000313" key="8">
    <source>
        <dbReference type="Proteomes" id="UP000292423"/>
    </source>
</evidence>
<keyword evidence="4" id="KW-0862">Zinc</keyword>
<sequence>MNTPAPALFIGHGSPENAIRDNAFTQSLQQLGKRLPRPKAALVISAHWLARGLAMTTAPQPRQVFDFSGFPDALYDIRYQPRTSPELIQRLLQLNSSIQAMPDQGFDHGVWTVLKHLWPDADVPLVQLGLDVRLDRAGHLALGESLRELRNEGYIIVASGNIVHNLRELDWRQPESGFPWAQRYDLGVKKAIESCDNAFLTQARAAQDGDARLSVPSEDHYWPLLYVTGARLPTDRLEWSYEGYEYGGISLRSFLLN</sequence>
<dbReference type="OrthoDB" id="9790889at2"/>
<evidence type="ECO:0000256" key="2">
    <source>
        <dbReference type="ARBA" id="ARBA00007581"/>
    </source>
</evidence>
<name>A0A4Q7Z8H3_9GAMM</name>
<comment type="similarity">
    <text evidence="2">Belongs to the DODA-type extradiol aromatic ring-opening dioxygenase family.</text>
</comment>
<dbReference type="PANTHER" id="PTHR30096">
    <property type="entry name" value="4,5-DOPA DIOXYGENASE EXTRADIOL-LIKE PROTEIN"/>
    <property type="match status" value="1"/>
</dbReference>
<evidence type="ECO:0000313" key="7">
    <source>
        <dbReference type="EMBL" id="RZU46822.1"/>
    </source>
</evidence>
<dbReference type="GO" id="GO:0016702">
    <property type="term" value="F:oxidoreductase activity, acting on single donors with incorporation of molecular oxygen, incorporation of two atoms of oxygen"/>
    <property type="evidence" value="ECO:0007669"/>
    <property type="project" value="UniProtKB-ARBA"/>
</dbReference>
<keyword evidence="3" id="KW-0479">Metal-binding</keyword>
<proteinExistence type="inferred from homology"/>
<dbReference type="SUPFAM" id="SSF53213">
    <property type="entry name" value="LigB-like"/>
    <property type="match status" value="1"/>
</dbReference>
<evidence type="ECO:0000259" key="6">
    <source>
        <dbReference type="Pfam" id="PF02900"/>
    </source>
</evidence>
<dbReference type="InterPro" id="IPR014436">
    <property type="entry name" value="Extradiol_dOase_DODA"/>
</dbReference>
<accession>A0A4Q7Z8H3</accession>
<evidence type="ECO:0000256" key="5">
    <source>
        <dbReference type="ARBA" id="ARBA00023002"/>
    </source>
</evidence>
<dbReference type="RefSeq" id="WP_130411775.1">
    <property type="nucleotide sequence ID" value="NZ_SHKX01000011.1"/>
</dbReference>
<protein>
    <submittedName>
        <fullName evidence="7">4,5-DOPA dioxygenase extradiol</fullName>
    </submittedName>
</protein>
<dbReference type="GO" id="GO:0008198">
    <property type="term" value="F:ferrous iron binding"/>
    <property type="evidence" value="ECO:0007669"/>
    <property type="project" value="InterPro"/>
</dbReference>
<dbReference type="InterPro" id="IPR004183">
    <property type="entry name" value="Xdiol_dOase_suB"/>
</dbReference>
<comment type="caution">
    <text evidence="7">The sequence shown here is derived from an EMBL/GenBank/DDBJ whole genome shotgun (WGS) entry which is preliminary data.</text>
</comment>
<reference evidence="7 8" key="1">
    <citation type="submission" date="2019-02" db="EMBL/GenBank/DDBJ databases">
        <title>Genomic Encyclopedia of Type Strains, Phase IV (KMG-IV): sequencing the most valuable type-strain genomes for metagenomic binning, comparative biology and taxonomic classification.</title>
        <authorList>
            <person name="Goeker M."/>
        </authorList>
    </citation>
    <scope>NUCLEOTIDE SEQUENCE [LARGE SCALE GENOMIC DNA]</scope>
    <source>
        <strain evidence="7 8">DSM 105135</strain>
    </source>
</reference>
<dbReference type="Proteomes" id="UP000292423">
    <property type="component" value="Unassembled WGS sequence"/>
</dbReference>
<evidence type="ECO:0000256" key="4">
    <source>
        <dbReference type="ARBA" id="ARBA00022833"/>
    </source>
</evidence>
<dbReference type="AlphaFoldDB" id="A0A4Q7Z8H3"/>
<comment type="cofactor">
    <cofactor evidence="1">
        <name>Zn(2+)</name>
        <dbReference type="ChEBI" id="CHEBI:29105"/>
    </cofactor>
</comment>
<evidence type="ECO:0000256" key="3">
    <source>
        <dbReference type="ARBA" id="ARBA00022723"/>
    </source>
</evidence>
<keyword evidence="5" id="KW-0560">Oxidoreductase</keyword>
<keyword evidence="7" id="KW-0223">Dioxygenase</keyword>
<dbReference type="GO" id="GO:0008270">
    <property type="term" value="F:zinc ion binding"/>
    <property type="evidence" value="ECO:0007669"/>
    <property type="project" value="InterPro"/>
</dbReference>
<dbReference type="EMBL" id="SHKX01000011">
    <property type="protein sequence ID" value="RZU46822.1"/>
    <property type="molecule type" value="Genomic_DNA"/>
</dbReference>
<dbReference type="CDD" id="cd07363">
    <property type="entry name" value="45_DOPA_Dioxygenase"/>
    <property type="match status" value="1"/>
</dbReference>
<dbReference type="PANTHER" id="PTHR30096:SF0">
    <property type="entry name" value="4,5-DOPA DIOXYGENASE EXTRADIOL-LIKE PROTEIN"/>
    <property type="match status" value="1"/>
</dbReference>
<dbReference type="PIRSF" id="PIRSF006157">
    <property type="entry name" value="Doxgns_DODA"/>
    <property type="match status" value="1"/>
</dbReference>
<keyword evidence="8" id="KW-1185">Reference proteome</keyword>
<organism evidence="7 8">
    <name type="scientific">Fluviicoccus keumensis</name>
    <dbReference type="NCBI Taxonomy" id="1435465"/>
    <lineage>
        <taxon>Bacteria</taxon>
        <taxon>Pseudomonadati</taxon>
        <taxon>Pseudomonadota</taxon>
        <taxon>Gammaproteobacteria</taxon>
        <taxon>Moraxellales</taxon>
        <taxon>Moraxellaceae</taxon>
        <taxon>Fluviicoccus</taxon>
    </lineage>
</organism>
<feature type="domain" description="Extradiol ring-cleavage dioxygenase class III enzyme subunit B" evidence="6">
    <location>
        <begin position="13"/>
        <end position="189"/>
    </location>
</feature>
<dbReference type="Pfam" id="PF02900">
    <property type="entry name" value="LigB"/>
    <property type="match status" value="1"/>
</dbReference>
<dbReference type="NCBIfam" id="NF007914">
    <property type="entry name" value="PRK10628.1"/>
    <property type="match status" value="1"/>
</dbReference>
<gene>
    <name evidence="7" type="ORF">EV700_1205</name>
</gene>